<accession>A0A6B0SZ59</accession>
<evidence type="ECO:0000313" key="2">
    <source>
        <dbReference type="Proteomes" id="UP000466535"/>
    </source>
</evidence>
<dbReference type="RefSeq" id="WP_159762817.1">
    <property type="nucleotide sequence ID" value="NZ_WUUT01000001.1"/>
</dbReference>
<protein>
    <submittedName>
        <fullName evidence="1">Uncharacterized protein</fullName>
    </submittedName>
</protein>
<dbReference type="EMBL" id="WUUT01000001">
    <property type="protein sequence ID" value="MXR50715.1"/>
    <property type="molecule type" value="Genomic_DNA"/>
</dbReference>
<sequence length="136" mass="14458">MRRGQATITAIEAGIGVLLLLALTLLFALGSPGGSDSATQAQLDAYAEDTATILAQEQPRHADQTRLAEVTASGAAFEREAPALERRIEAILPENVFFRLDTPYGRIGHPLPANVQTGTTTVTTVNGPVTLEVWYA</sequence>
<name>A0A6B0SZ59_9EURY</name>
<organism evidence="1 2">
    <name type="scientific">Halovenus carboxidivorans</name>
    <dbReference type="NCBI Taxonomy" id="2692199"/>
    <lineage>
        <taxon>Archaea</taxon>
        <taxon>Methanobacteriati</taxon>
        <taxon>Methanobacteriota</taxon>
        <taxon>Stenosarchaea group</taxon>
        <taxon>Halobacteria</taxon>
        <taxon>Halobacteriales</taxon>
        <taxon>Haloarculaceae</taxon>
        <taxon>Halovenus</taxon>
    </lineage>
</organism>
<gene>
    <name evidence="1" type="ORF">GRX03_03715</name>
</gene>
<dbReference type="AlphaFoldDB" id="A0A6B0SZ59"/>
<dbReference type="Proteomes" id="UP000466535">
    <property type="component" value="Unassembled WGS sequence"/>
</dbReference>
<dbReference type="Pfam" id="PF23923">
    <property type="entry name" value="DUF7262"/>
    <property type="match status" value="1"/>
</dbReference>
<proteinExistence type="predicted"/>
<dbReference type="InterPro" id="IPR055686">
    <property type="entry name" value="DUF7262"/>
</dbReference>
<evidence type="ECO:0000313" key="1">
    <source>
        <dbReference type="EMBL" id="MXR50715.1"/>
    </source>
</evidence>
<keyword evidence="2" id="KW-1185">Reference proteome</keyword>
<comment type="caution">
    <text evidence="1">The sequence shown here is derived from an EMBL/GenBank/DDBJ whole genome shotgun (WGS) entry which is preliminary data.</text>
</comment>
<reference evidence="1 2" key="1">
    <citation type="submission" date="2019-12" db="EMBL/GenBank/DDBJ databases">
        <title>Isolation and characterization of three novel carbon monoxide-oxidizing members of Halobacteria from salione crusts and soils.</title>
        <authorList>
            <person name="Myers M.R."/>
            <person name="King G.M."/>
        </authorList>
    </citation>
    <scope>NUCLEOTIDE SEQUENCE [LARGE SCALE GENOMIC DNA]</scope>
    <source>
        <strain evidence="1 2">WSH3</strain>
    </source>
</reference>
<dbReference type="OrthoDB" id="247846at2157"/>